<accession>A0AAE1VUT2</accession>
<proteinExistence type="predicted"/>
<dbReference type="AlphaFoldDB" id="A0AAE1VUT2"/>
<dbReference type="Proteomes" id="UP001291623">
    <property type="component" value="Unassembled WGS sequence"/>
</dbReference>
<comment type="caution">
    <text evidence="1">The sequence shown here is derived from an EMBL/GenBank/DDBJ whole genome shotgun (WGS) entry which is preliminary data.</text>
</comment>
<organism evidence="1 2">
    <name type="scientific">Anisodus tanguticus</name>
    <dbReference type="NCBI Taxonomy" id="243964"/>
    <lineage>
        <taxon>Eukaryota</taxon>
        <taxon>Viridiplantae</taxon>
        <taxon>Streptophyta</taxon>
        <taxon>Embryophyta</taxon>
        <taxon>Tracheophyta</taxon>
        <taxon>Spermatophyta</taxon>
        <taxon>Magnoliopsida</taxon>
        <taxon>eudicotyledons</taxon>
        <taxon>Gunneridae</taxon>
        <taxon>Pentapetalae</taxon>
        <taxon>asterids</taxon>
        <taxon>lamiids</taxon>
        <taxon>Solanales</taxon>
        <taxon>Solanaceae</taxon>
        <taxon>Solanoideae</taxon>
        <taxon>Hyoscyameae</taxon>
        <taxon>Anisodus</taxon>
    </lineage>
</organism>
<evidence type="ECO:0000313" key="1">
    <source>
        <dbReference type="EMBL" id="KAK4373780.1"/>
    </source>
</evidence>
<evidence type="ECO:0000313" key="2">
    <source>
        <dbReference type="Proteomes" id="UP001291623"/>
    </source>
</evidence>
<gene>
    <name evidence="1" type="ORF">RND71_004457</name>
</gene>
<sequence>MGLGVFGTTYADPKGPPAWRFHPLYRVDMPLPRLSTSVTAQSLYGPSWINSIGSRMWPSNEFYFVDKLFPELDEDDLRSFQQRQRQRQRRYDGHKI</sequence>
<dbReference type="EMBL" id="JAVYJV010000003">
    <property type="protein sequence ID" value="KAK4373780.1"/>
    <property type="molecule type" value="Genomic_DNA"/>
</dbReference>
<keyword evidence="2" id="KW-1185">Reference proteome</keyword>
<protein>
    <submittedName>
        <fullName evidence="1">Uncharacterized protein</fullName>
    </submittedName>
</protein>
<name>A0AAE1VUT2_9SOLA</name>
<reference evidence="1" key="1">
    <citation type="submission" date="2023-12" db="EMBL/GenBank/DDBJ databases">
        <title>Genome assembly of Anisodus tanguticus.</title>
        <authorList>
            <person name="Wang Y.-J."/>
        </authorList>
    </citation>
    <scope>NUCLEOTIDE SEQUENCE</scope>
    <source>
        <strain evidence="1">KB-2021</strain>
        <tissue evidence="1">Leaf</tissue>
    </source>
</reference>